<evidence type="ECO:0000256" key="4">
    <source>
        <dbReference type="ARBA" id="ARBA00022840"/>
    </source>
</evidence>
<evidence type="ECO:0000256" key="2">
    <source>
        <dbReference type="ARBA" id="ARBA00022448"/>
    </source>
</evidence>
<evidence type="ECO:0000256" key="1">
    <source>
        <dbReference type="ARBA" id="ARBA00005417"/>
    </source>
</evidence>
<dbReference type="SUPFAM" id="SSF52540">
    <property type="entry name" value="P-loop containing nucleoside triphosphate hydrolases"/>
    <property type="match status" value="1"/>
</dbReference>
<protein>
    <submittedName>
        <fullName evidence="6">Putative 2-aminoethylphosphonate import ATP-binding protein PhnT</fullName>
    </submittedName>
</protein>
<proteinExistence type="inferred from homology"/>
<dbReference type="AlphaFoldDB" id="A0A4Y7RLE1"/>
<gene>
    <name evidence="6" type="primary">phnT</name>
    <name evidence="6" type="ORF">Pmgp_02990</name>
</gene>
<dbReference type="PROSITE" id="PS50893">
    <property type="entry name" value="ABC_TRANSPORTER_2"/>
    <property type="match status" value="1"/>
</dbReference>
<dbReference type="GO" id="GO:0005524">
    <property type="term" value="F:ATP binding"/>
    <property type="evidence" value="ECO:0007669"/>
    <property type="project" value="UniProtKB-KW"/>
</dbReference>
<sequence length="259" mass="28344">MIKEITILPGLDKAGMRESFSEITLTAGETVSIVGPTGSGKTAFITDIELLAQEDTATKRRVLINGLIPDNEVRCNPCLKPIAMITQNTKCFADLSTEEFLQIHARARGIKDTKVIEDTIDLANKFTGEKIVRTSKVTVLSGGQTRSLLVADAILIGASPIILLDEIENAGIFKQEVVKIIQNTGKIIVFVTHDPVIALLTQKRIIMQNGAVRKVIFRSNQEVKAANNLLELDKKVGIIRERLRAGKKITKELVSVSFA</sequence>
<evidence type="ECO:0000313" key="7">
    <source>
        <dbReference type="Proteomes" id="UP000297597"/>
    </source>
</evidence>
<accession>A0A4Y7RLE1</accession>
<dbReference type="Pfam" id="PF00005">
    <property type="entry name" value="ABC_tran"/>
    <property type="match status" value="1"/>
</dbReference>
<feature type="domain" description="ABC transporter" evidence="5">
    <location>
        <begin position="2"/>
        <end position="235"/>
    </location>
</feature>
<reference evidence="6 7" key="1">
    <citation type="journal article" date="2018" name="Environ. Microbiol.">
        <title>Novel energy conservation strategies and behaviour of Pelotomaculum schinkii driving syntrophic propionate catabolism.</title>
        <authorList>
            <person name="Hidalgo-Ahumada C.A.P."/>
            <person name="Nobu M.K."/>
            <person name="Narihiro T."/>
            <person name="Tamaki H."/>
            <person name="Liu W.T."/>
            <person name="Kamagata Y."/>
            <person name="Stams A.J.M."/>
            <person name="Imachi H."/>
            <person name="Sousa D.Z."/>
        </authorList>
    </citation>
    <scope>NUCLEOTIDE SEQUENCE [LARGE SCALE GENOMIC DNA]</scope>
    <source>
        <strain evidence="6 7">MGP</strain>
    </source>
</reference>
<dbReference type="PANTHER" id="PTHR43117">
    <property type="entry name" value="OSMOPROTECTANT IMPORT ATP-BINDING PROTEIN OSMV"/>
    <property type="match status" value="1"/>
</dbReference>
<dbReference type="EMBL" id="QFFZ01000042">
    <property type="protein sequence ID" value="TEB09621.1"/>
    <property type="molecule type" value="Genomic_DNA"/>
</dbReference>
<dbReference type="PANTHER" id="PTHR43117:SF4">
    <property type="entry name" value="OSMOPROTECTANT IMPORT ATP-BINDING PROTEIN OSMV"/>
    <property type="match status" value="1"/>
</dbReference>
<dbReference type="InterPro" id="IPR003439">
    <property type="entry name" value="ABC_transporter-like_ATP-bd"/>
</dbReference>
<dbReference type="SMART" id="SM00382">
    <property type="entry name" value="AAA"/>
    <property type="match status" value="1"/>
</dbReference>
<evidence type="ECO:0000313" key="6">
    <source>
        <dbReference type="EMBL" id="TEB09621.1"/>
    </source>
</evidence>
<dbReference type="InterPro" id="IPR003593">
    <property type="entry name" value="AAA+_ATPase"/>
</dbReference>
<dbReference type="InterPro" id="IPR027417">
    <property type="entry name" value="P-loop_NTPase"/>
</dbReference>
<dbReference type="OrthoDB" id="9776556at2"/>
<comment type="similarity">
    <text evidence="1">Belongs to the ABC transporter superfamily.</text>
</comment>
<keyword evidence="7" id="KW-1185">Reference proteome</keyword>
<dbReference type="GO" id="GO:0016887">
    <property type="term" value="F:ATP hydrolysis activity"/>
    <property type="evidence" value="ECO:0007669"/>
    <property type="project" value="InterPro"/>
</dbReference>
<dbReference type="RefSeq" id="WP_134214768.1">
    <property type="nucleotide sequence ID" value="NZ_QFFZ01000042.1"/>
</dbReference>
<dbReference type="Gene3D" id="3.40.50.300">
    <property type="entry name" value="P-loop containing nucleotide triphosphate hydrolases"/>
    <property type="match status" value="1"/>
</dbReference>
<keyword evidence="4 6" id="KW-0067">ATP-binding</keyword>
<dbReference type="Proteomes" id="UP000297597">
    <property type="component" value="Unassembled WGS sequence"/>
</dbReference>
<keyword evidence="2" id="KW-0813">Transport</keyword>
<keyword evidence="3" id="KW-0547">Nucleotide-binding</keyword>
<comment type="caution">
    <text evidence="6">The sequence shown here is derived from an EMBL/GenBank/DDBJ whole genome shotgun (WGS) entry which is preliminary data.</text>
</comment>
<organism evidence="6 7">
    <name type="scientific">Pelotomaculum propionicicum</name>
    <dbReference type="NCBI Taxonomy" id="258475"/>
    <lineage>
        <taxon>Bacteria</taxon>
        <taxon>Bacillati</taxon>
        <taxon>Bacillota</taxon>
        <taxon>Clostridia</taxon>
        <taxon>Eubacteriales</taxon>
        <taxon>Desulfotomaculaceae</taxon>
        <taxon>Pelotomaculum</taxon>
    </lineage>
</organism>
<evidence type="ECO:0000259" key="5">
    <source>
        <dbReference type="PROSITE" id="PS50893"/>
    </source>
</evidence>
<evidence type="ECO:0000256" key="3">
    <source>
        <dbReference type="ARBA" id="ARBA00022741"/>
    </source>
</evidence>
<name>A0A4Y7RLE1_9FIRM</name>